<protein>
    <recommendedName>
        <fullName evidence="2">Casein kinase II subunit beta</fullName>
        <shortName evidence="2">CK II beta</shortName>
    </recommendedName>
</protein>
<accession>A0A7S2HIH0</accession>
<evidence type="ECO:0000256" key="1">
    <source>
        <dbReference type="ARBA" id="ARBA00006941"/>
    </source>
</evidence>
<comment type="similarity">
    <text evidence="1 2">Belongs to the casein kinase 2 subunit beta family.</text>
</comment>
<dbReference type="FunFam" id="1.10.1820.10:FF:000005">
    <property type="entry name" value="Casein kinase II subunit beta"/>
    <property type="match status" value="1"/>
</dbReference>
<dbReference type="PANTHER" id="PTHR11740">
    <property type="entry name" value="CASEIN KINASE II SUBUNIT BETA"/>
    <property type="match status" value="1"/>
</dbReference>
<gene>
    <name evidence="4" type="ORF">DSPE1174_LOCUS32026</name>
</gene>
<sequence>MMSHNDGDESWVHWFCMLKGHEYFCEVERSYIEDAFNLYGLRQFVPNFNVSLDVILDRVDLADESDEREAQQHAEILYGLIHARYIITTHGLNEMKKKYQRGEFGRCPRHGCRDANMAQHRVLPLGLRDEPTFRRIPQGLNNRSLAEHMLNPENTVKVYCPWCADVYHVPQAGEGGGDLSPIEGAYFGTTFPHLFFLTFEHLKPKKSEWLASRESYVPRVFGFRIYTPRQQDDGDETSRITESSNESRRADATGAPPEVRQVPP</sequence>
<comment type="subunit">
    <text evidence="2">Tetramer of two alpha and two beta subunits.</text>
</comment>
<dbReference type="PANTHER" id="PTHR11740:SF0">
    <property type="entry name" value="CASEIN KINASE II SUBUNIT BETA"/>
    <property type="match status" value="1"/>
</dbReference>
<evidence type="ECO:0000256" key="3">
    <source>
        <dbReference type="SAM" id="MobiDB-lite"/>
    </source>
</evidence>
<dbReference type="PRINTS" id="PR00472">
    <property type="entry name" value="CASNKINASEII"/>
</dbReference>
<organism evidence="4">
    <name type="scientific">Octactis speculum</name>
    <dbReference type="NCBI Taxonomy" id="3111310"/>
    <lineage>
        <taxon>Eukaryota</taxon>
        <taxon>Sar</taxon>
        <taxon>Stramenopiles</taxon>
        <taxon>Ochrophyta</taxon>
        <taxon>Dictyochophyceae</taxon>
        <taxon>Dictyochales</taxon>
        <taxon>Dictyochaceae</taxon>
        <taxon>Octactis</taxon>
    </lineage>
</organism>
<dbReference type="SMART" id="SM01085">
    <property type="entry name" value="CK_II_beta"/>
    <property type="match status" value="1"/>
</dbReference>
<dbReference type="EMBL" id="HBGS01061388">
    <property type="protein sequence ID" value="CAD9491710.1"/>
    <property type="molecule type" value="Transcribed_RNA"/>
</dbReference>
<dbReference type="InterPro" id="IPR000704">
    <property type="entry name" value="Casein_kinase_II_reg-sub"/>
</dbReference>
<dbReference type="InterPro" id="IPR035991">
    <property type="entry name" value="Casein_kinase_II_beta-like"/>
</dbReference>
<feature type="compositionally biased region" description="Basic and acidic residues" evidence="3">
    <location>
        <begin position="230"/>
        <end position="251"/>
    </location>
</feature>
<dbReference type="Gene3D" id="1.10.1820.10">
    <property type="entry name" value="protein kinase ck2 holoenzyme, chain C, domain 1"/>
    <property type="match status" value="1"/>
</dbReference>
<dbReference type="SUPFAM" id="SSF57798">
    <property type="entry name" value="Casein kinase II beta subunit"/>
    <property type="match status" value="1"/>
</dbReference>
<reference evidence="4" key="1">
    <citation type="submission" date="2021-01" db="EMBL/GenBank/DDBJ databases">
        <authorList>
            <person name="Corre E."/>
            <person name="Pelletier E."/>
            <person name="Niang G."/>
            <person name="Scheremetjew M."/>
            <person name="Finn R."/>
            <person name="Kale V."/>
            <person name="Holt S."/>
            <person name="Cochrane G."/>
            <person name="Meng A."/>
            <person name="Brown T."/>
            <person name="Cohen L."/>
        </authorList>
    </citation>
    <scope>NUCLEOTIDE SEQUENCE</scope>
    <source>
        <strain evidence="4">CCMP1381</strain>
    </source>
</reference>
<dbReference type="GO" id="GO:0019887">
    <property type="term" value="F:protein kinase regulator activity"/>
    <property type="evidence" value="ECO:0007669"/>
    <property type="project" value="InterPro"/>
</dbReference>
<dbReference type="AlphaFoldDB" id="A0A7S2HIH0"/>
<evidence type="ECO:0000313" key="4">
    <source>
        <dbReference type="EMBL" id="CAD9491710.1"/>
    </source>
</evidence>
<proteinExistence type="inferred from homology"/>
<evidence type="ECO:0000256" key="2">
    <source>
        <dbReference type="RuleBase" id="RU361268"/>
    </source>
</evidence>
<dbReference type="GO" id="GO:0005737">
    <property type="term" value="C:cytoplasm"/>
    <property type="evidence" value="ECO:0007669"/>
    <property type="project" value="TreeGrafter"/>
</dbReference>
<name>A0A7S2HIH0_9STRA</name>
<dbReference type="Gene3D" id="2.20.25.20">
    <property type="match status" value="1"/>
</dbReference>
<dbReference type="InterPro" id="IPR016149">
    <property type="entry name" value="Casein_kin_II_reg-sub_N"/>
</dbReference>
<feature type="region of interest" description="Disordered" evidence="3">
    <location>
        <begin position="228"/>
        <end position="264"/>
    </location>
</feature>
<dbReference type="Pfam" id="PF01214">
    <property type="entry name" value="CK_II_beta"/>
    <property type="match status" value="2"/>
</dbReference>
<dbReference type="GO" id="GO:0005956">
    <property type="term" value="C:protein kinase CK2 complex"/>
    <property type="evidence" value="ECO:0007669"/>
    <property type="project" value="UniProtKB-UniRule"/>
</dbReference>